<dbReference type="Proteomes" id="UP000013520">
    <property type="component" value="Chromosome"/>
</dbReference>
<dbReference type="KEGG" id="dgi:Desgi_3761"/>
<dbReference type="Pfam" id="PF09084">
    <property type="entry name" value="NMT1"/>
    <property type="match status" value="1"/>
</dbReference>
<feature type="domain" description="SsuA/THI5-like" evidence="2">
    <location>
        <begin position="53"/>
        <end position="266"/>
    </location>
</feature>
<dbReference type="InterPro" id="IPR015168">
    <property type="entry name" value="SsuA/THI5"/>
</dbReference>
<dbReference type="AlphaFoldDB" id="R4KIQ2"/>
<dbReference type="PROSITE" id="PS51257">
    <property type="entry name" value="PROKAR_LIPOPROTEIN"/>
    <property type="match status" value="1"/>
</dbReference>
<reference evidence="3 4" key="1">
    <citation type="submission" date="2012-01" db="EMBL/GenBank/DDBJ databases">
        <title>Complete sequence of Desulfotomaculum gibsoniae DSM 7213.</title>
        <authorList>
            <consortium name="US DOE Joint Genome Institute"/>
            <person name="Lucas S."/>
            <person name="Han J."/>
            <person name="Lapidus A."/>
            <person name="Cheng J.-F."/>
            <person name="Goodwin L."/>
            <person name="Pitluck S."/>
            <person name="Peters L."/>
            <person name="Ovchinnikova G."/>
            <person name="Teshima H."/>
            <person name="Detter J.C."/>
            <person name="Han C."/>
            <person name="Tapia R."/>
            <person name="Land M."/>
            <person name="Hauser L."/>
            <person name="Kyrpides N."/>
            <person name="Ivanova N."/>
            <person name="Pagani I."/>
            <person name="Parshina S."/>
            <person name="Plugge C."/>
            <person name="Muyzer G."/>
            <person name="Kuever J."/>
            <person name="Ivanova A."/>
            <person name="Nazina T."/>
            <person name="Klenk H.-P."/>
            <person name="Brambilla E."/>
            <person name="Spring S."/>
            <person name="Stams A.F."/>
            <person name="Woyke T."/>
        </authorList>
    </citation>
    <scope>NUCLEOTIDE SEQUENCE [LARGE SCALE GENOMIC DNA]</scope>
    <source>
        <strain evidence="3 4">DSM 7213</strain>
    </source>
</reference>
<dbReference type="Gene3D" id="3.40.190.10">
    <property type="entry name" value="Periplasmic binding protein-like II"/>
    <property type="match status" value="2"/>
</dbReference>
<organism evidence="3 4">
    <name type="scientific">Desulfoscipio gibsoniae DSM 7213</name>
    <dbReference type="NCBI Taxonomy" id="767817"/>
    <lineage>
        <taxon>Bacteria</taxon>
        <taxon>Bacillati</taxon>
        <taxon>Bacillota</taxon>
        <taxon>Clostridia</taxon>
        <taxon>Eubacteriales</taxon>
        <taxon>Desulfallaceae</taxon>
        <taxon>Desulfoscipio</taxon>
    </lineage>
</organism>
<evidence type="ECO:0000256" key="1">
    <source>
        <dbReference type="SAM" id="SignalP"/>
    </source>
</evidence>
<dbReference type="OrthoDB" id="9815602at2"/>
<name>R4KIQ2_9FIRM</name>
<gene>
    <name evidence="3" type="ORF">Desgi_3761</name>
</gene>
<sequence>MFRKITAIALLVAMLIVAGCSSGSGSPDRNDRTSVPDNRELQPVTVMLDWVPNTNHTGLYVARDKGWYADEGLQVTIVEPTQGGTTQLVATGKAQFGVSYQEDVTQARASDVPVVSIAAVIQHNTSGFASTKDKGITSPRLMENKRYGGWGSPSEEAVLKAVVENDGGDFSKVQILNIGSADFFTAIERDVDFTWIYYGWTGIEAEQRGLDLNFLELRDFEPALDYYTPVLITSEQLIKDNPELVKKFMRATAKGYTLAIEQPDEAARILLEDVPELDEQLVLASQKYLSPRYQDDAARWGEQDNQVWERYAKWMHQNNLLPEIIDTHKAFTNEFLPE</sequence>
<evidence type="ECO:0000313" key="3">
    <source>
        <dbReference type="EMBL" id="AGL03083.1"/>
    </source>
</evidence>
<dbReference type="eggNOG" id="COG0715">
    <property type="taxonomic scope" value="Bacteria"/>
</dbReference>
<dbReference type="SUPFAM" id="SSF53850">
    <property type="entry name" value="Periplasmic binding protein-like II"/>
    <property type="match status" value="1"/>
</dbReference>
<protein>
    <submittedName>
        <fullName evidence="3">ABC-type nitrate/sulfonate/bicarbonate transport system, periplasmic component</fullName>
    </submittedName>
</protein>
<dbReference type="EMBL" id="CP003273">
    <property type="protein sequence ID" value="AGL03083.1"/>
    <property type="molecule type" value="Genomic_DNA"/>
</dbReference>
<keyword evidence="1" id="KW-0732">Signal</keyword>
<dbReference type="HOGENOM" id="CLU_028871_6_0_9"/>
<dbReference type="PANTHER" id="PTHR31528:SF3">
    <property type="entry name" value="THIAMINE BIOSYNTHESIS PROTEIN HI_0357-RELATED"/>
    <property type="match status" value="1"/>
</dbReference>
<dbReference type="RefSeq" id="WP_006520473.1">
    <property type="nucleotide sequence ID" value="NC_021184.1"/>
</dbReference>
<evidence type="ECO:0000259" key="2">
    <source>
        <dbReference type="Pfam" id="PF09084"/>
    </source>
</evidence>
<feature type="chain" id="PRO_5038914775" evidence="1">
    <location>
        <begin position="26"/>
        <end position="338"/>
    </location>
</feature>
<dbReference type="InterPro" id="IPR027939">
    <property type="entry name" value="NMT1/THI5"/>
</dbReference>
<evidence type="ECO:0000313" key="4">
    <source>
        <dbReference type="Proteomes" id="UP000013520"/>
    </source>
</evidence>
<proteinExistence type="predicted"/>
<accession>R4KIQ2</accession>
<dbReference type="GO" id="GO:0009228">
    <property type="term" value="P:thiamine biosynthetic process"/>
    <property type="evidence" value="ECO:0007669"/>
    <property type="project" value="InterPro"/>
</dbReference>
<dbReference type="PANTHER" id="PTHR31528">
    <property type="entry name" value="4-AMINO-5-HYDROXYMETHYL-2-METHYLPYRIMIDINE PHOSPHATE SYNTHASE THI11-RELATED"/>
    <property type="match status" value="1"/>
</dbReference>
<feature type="signal peptide" evidence="1">
    <location>
        <begin position="1"/>
        <end position="25"/>
    </location>
</feature>
<keyword evidence="4" id="KW-1185">Reference proteome</keyword>
<dbReference type="STRING" id="767817.Desgi_3761"/>